<organism evidence="1 2">
    <name type="scientific">Gossypium australe</name>
    <dbReference type="NCBI Taxonomy" id="47621"/>
    <lineage>
        <taxon>Eukaryota</taxon>
        <taxon>Viridiplantae</taxon>
        <taxon>Streptophyta</taxon>
        <taxon>Embryophyta</taxon>
        <taxon>Tracheophyta</taxon>
        <taxon>Spermatophyta</taxon>
        <taxon>Magnoliopsida</taxon>
        <taxon>eudicotyledons</taxon>
        <taxon>Gunneridae</taxon>
        <taxon>Pentapetalae</taxon>
        <taxon>rosids</taxon>
        <taxon>malvids</taxon>
        <taxon>Malvales</taxon>
        <taxon>Malvaceae</taxon>
        <taxon>Malvoideae</taxon>
        <taxon>Gossypium</taxon>
    </lineage>
</organism>
<comment type="caution">
    <text evidence="1">The sequence shown here is derived from an EMBL/GenBank/DDBJ whole genome shotgun (WGS) entry which is preliminary data.</text>
</comment>
<dbReference type="EMBL" id="SMMG02000002">
    <property type="protein sequence ID" value="KAA3484959.1"/>
    <property type="molecule type" value="Genomic_DNA"/>
</dbReference>
<dbReference type="GO" id="GO:0003964">
    <property type="term" value="F:RNA-directed DNA polymerase activity"/>
    <property type="evidence" value="ECO:0007669"/>
    <property type="project" value="UniProtKB-KW"/>
</dbReference>
<dbReference type="OrthoDB" id="1432088at2759"/>
<gene>
    <name evidence="1" type="ORF">EPI10_007010</name>
</gene>
<protein>
    <submittedName>
        <fullName evidence="1">Reverse transcriptase</fullName>
    </submittedName>
</protein>
<accession>A0A5B6WSR9</accession>
<keyword evidence="1" id="KW-0548">Nucleotidyltransferase</keyword>
<proteinExistence type="predicted"/>
<evidence type="ECO:0000313" key="1">
    <source>
        <dbReference type="EMBL" id="KAA3484959.1"/>
    </source>
</evidence>
<dbReference type="GO" id="GO:0003676">
    <property type="term" value="F:nucleic acid binding"/>
    <property type="evidence" value="ECO:0007669"/>
    <property type="project" value="InterPro"/>
</dbReference>
<dbReference type="PANTHER" id="PTHR45835">
    <property type="entry name" value="YALI0A06105P"/>
    <property type="match status" value="1"/>
</dbReference>
<evidence type="ECO:0000313" key="2">
    <source>
        <dbReference type="Proteomes" id="UP000325315"/>
    </source>
</evidence>
<dbReference type="Gene3D" id="3.30.420.10">
    <property type="entry name" value="Ribonuclease H-like superfamily/Ribonuclease H"/>
    <property type="match status" value="1"/>
</dbReference>
<keyword evidence="1" id="KW-0695">RNA-directed DNA polymerase</keyword>
<sequence>MPRNKELQHFILREAHNSPYAMHLRSNKMYQKYLIFQKVKVEHQYPSGLLSPFKIPKWKWEKITMDFVSDLPLTVTKKDVIWSNISVRRHVAKLCFEVRMKLERYLTLIEFAYNNSYQASIQMAPFEEVYGRRCQTPLCWAELDGK</sequence>
<keyword evidence="2" id="KW-1185">Reference proteome</keyword>
<dbReference type="PANTHER" id="PTHR45835:SF99">
    <property type="entry name" value="CHROMO DOMAIN-CONTAINING PROTEIN-RELATED"/>
    <property type="match status" value="1"/>
</dbReference>
<dbReference type="AlphaFoldDB" id="A0A5B6WSR9"/>
<dbReference type="Proteomes" id="UP000325315">
    <property type="component" value="Unassembled WGS sequence"/>
</dbReference>
<keyword evidence="1" id="KW-0808">Transferase</keyword>
<dbReference type="InterPro" id="IPR036397">
    <property type="entry name" value="RNaseH_sf"/>
</dbReference>
<reference evidence="1" key="1">
    <citation type="submission" date="2019-08" db="EMBL/GenBank/DDBJ databases">
        <authorList>
            <person name="Liu F."/>
        </authorList>
    </citation>
    <scope>NUCLEOTIDE SEQUENCE [LARGE SCALE GENOMIC DNA]</scope>
    <source>
        <strain evidence="1">PA1801</strain>
        <tissue evidence="1">Leaf</tissue>
    </source>
</reference>
<name>A0A5B6WSR9_9ROSI</name>